<dbReference type="GO" id="GO:0004674">
    <property type="term" value="F:protein serine/threonine kinase activity"/>
    <property type="evidence" value="ECO:0007669"/>
    <property type="project" value="UniProtKB-KW"/>
</dbReference>
<keyword evidence="2 3" id="KW-0067">ATP-binding</keyword>
<dbReference type="EMBL" id="HBGK01033666">
    <property type="protein sequence ID" value="CAD9292227.1"/>
    <property type="molecule type" value="Transcribed_RNA"/>
</dbReference>
<dbReference type="CDD" id="cd00180">
    <property type="entry name" value="PKc"/>
    <property type="match status" value="1"/>
</dbReference>
<name>A0A7S1VB49_9STRA</name>
<gene>
    <name evidence="7" type="ORF">GOCE00092_LOCUS17466</name>
</gene>
<evidence type="ECO:0000313" key="7">
    <source>
        <dbReference type="EMBL" id="CAD9292227.1"/>
    </source>
</evidence>
<proteinExistence type="inferred from homology"/>
<sequence length="379" mass="42494">MAGKGANTSAATPTSHDSSTTKQQQQPHATASSSSSELDTMGIRTRAELDAQLRECERILQDFFDGDCDDLDKIDKAELADQKKIRLCALIDSKRFPTVEELERTLATKQNELKACSGDYKKRRELAREVRGIKEAIAMEHSEAKRLEIPNEIRNSSDLLYDAMSDQGEATTTTTPNISMEYVRSVTNGFRADTVIGTGGFGTVYKGLDTRHAKQFVVKKFHSNVLTGLGAAQILQQLKREVEVLSQFRHDNIVRVFGYSNEANTDVCILYEYGSGGSLSDALKTDEGRKCLDWRKRLDVAVSILSALTYLHKKDCSHRDLKPDNICFTEEFERVILVDFGLARLVDHDKFSATCTGLVGWSDPYVARIQRPRRYASWC</sequence>
<evidence type="ECO:0000256" key="1">
    <source>
        <dbReference type="ARBA" id="ARBA00022741"/>
    </source>
</evidence>
<comment type="similarity">
    <text evidence="4">Belongs to the protein kinase superfamily.</text>
</comment>
<evidence type="ECO:0000256" key="2">
    <source>
        <dbReference type="ARBA" id="ARBA00022840"/>
    </source>
</evidence>
<evidence type="ECO:0000256" key="3">
    <source>
        <dbReference type="PROSITE-ProRule" id="PRU10141"/>
    </source>
</evidence>
<evidence type="ECO:0000259" key="6">
    <source>
        <dbReference type="PROSITE" id="PS50011"/>
    </source>
</evidence>
<keyword evidence="4" id="KW-0418">Kinase</keyword>
<evidence type="ECO:0000256" key="5">
    <source>
        <dbReference type="SAM" id="MobiDB-lite"/>
    </source>
</evidence>
<dbReference type="PROSITE" id="PS00108">
    <property type="entry name" value="PROTEIN_KINASE_ST"/>
    <property type="match status" value="1"/>
</dbReference>
<dbReference type="InterPro" id="IPR008271">
    <property type="entry name" value="Ser/Thr_kinase_AS"/>
</dbReference>
<dbReference type="InterPro" id="IPR017441">
    <property type="entry name" value="Protein_kinase_ATP_BS"/>
</dbReference>
<dbReference type="SMART" id="SM00220">
    <property type="entry name" value="S_TKc"/>
    <property type="match status" value="1"/>
</dbReference>
<keyword evidence="4" id="KW-0723">Serine/threonine-protein kinase</keyword>
<organism evidence="7">
    <name type="scientific">Grammatophora oceanica</name>
    <dbReference type="NCBI Taxonomy" id="210454"/>
    <lineage>
        <taxon>Eukaryota</taxon>
        <taxon>Sar</taxon>
        <taxon>Stramenopiles</taxon>
        <taxon>Ochrophyta</taxon>
        <taxon>Bacillariophyta</taxon>
        <taxon>Fragilariophyceae</taxon>
        <taxon>Fragilariophycidae</taxon>
        <taxon>Rhabdonematales</taxon>
        <taxon>Grammatophoraceae</taxon>
        <taxon>Grammatophora</taxon>
    </lineage>
</organism>
<keyword evidence="1 3" id="KW-0547">Nucleotide-binding</keyword>
<feature type="compositionally biased region" description="Polar residues" evidence="5">
    <location>
        <begin position="1"/>
        <end position="38"/>
    </location>
</feature>
<keyword evidence="4" id="KW-0808">Transferase</keyword>
<reference evidence="7" key="1">
    <citation type="submission" date="2021-01" db="EMBL/GenBank/DDBJ databases">
        <authorList>
            <person name="Corre E."/>
            <person name="Pelletier E."/>
            <person name="Niang G."/>
            <person name="Scheremetjew M."/>
            <person name="Finn R."/>
            <person name="Kale V."/>
            <person name="Holt S."/>
            <person name="Cochrane G."/>
            <person name="Meng A."/>
            <person name="Brown T."/>
            <person name="Cohen L."/>
        </authorList>
    </citation>
    <scope>NUCLEOTIDE SEQUENCE</scope>
    <source>
        <strain evidence="7">CCMP 410</strain>
    </source>
</reference>
<protein>
    <recommendedName>
        <fullName evidence="6">Protein kinase domain-containing protein</fullName>
    </recommendedName>
</protein>
<feature type="domain" description="Protein kinase" evidence="6">
    <location>
        <begin position="190"/>
        <end position="379"/>
    </location>
</feature>
<feature type="binding site" evidence="3">
    <location>
        <position position="220"/>
    </location>
    <ligand>
        <name>ATP</name>
        <dbReference type="ChEBI" id="CHEBI:30616"/>
    </ligand>
</feature>
<dbReference type="PROSITE" id="PS00107">
    <property type="entry name" value="PROTEIN_KINASE_ATP"/>
    <property type="match status" value="1"/>
</dbReference>
<dbReference type="InterPro" id="IPR011009">
    <property type="entry name" value="Kinase-like_dom_sf"/>
</dbReference>
<dbReference type="PANTHER" id="PTHR27001">
    <property type="entry name" value="OS01G0253100 PROTEIN"/>
    <property type="match status" value="1"/>
</dbReference>
<dbReference type="InterPro" id="IPR000719">
    <property type="entry name" value="Prot_kinase_dom"/>
</dbReference>
<dbReference type="Pfam" id="PF00069">
    <property type="entry name" value="Pkinase"/>
    <property type="match status" value="1"/>
</dbReference>
<feature type="region of interest" description="Disordered" evidence="5">
    <location>
        <begin position="1"/>
        <end position="40"/>
    </location>
</feature>
<dbReference type="GO" id="GO:0005524">
    <property type="term" value="F:ATP binding"/>
    <property type="evidence" value="ECO:0007669"/>
    <property type="project" value="UniProtKB-UniRule"/>
</dbReference>
<dbReference type="SUPFAM" id="SSF56112">
    <property type="entry name" value="Protein kinase-like (PK-like)"/>
    <property type="match status" value="1"/>
</dbReference>
<dbReference type="AlphaFoldDB" id="A0A7S1VB49"/>
<evidence type="ECO:0000256" key="4">
    <source>
        <dbReference type="RuleBase" id="RU000304"/>
    </source>
</evidence>
<accession>A0A7S1VB49</accession>
<dbReference type="PANTHER" id="PTHR27001:SF931">
    <property type="entry name" value="OS11G0664100 PROTEIN"/>
    <property type="match status" value="1"/>
</dbReference>
<dbReference type="PROSITE" id="PS50011">
    <property type="entry name" value="PROTEIN_KINASE_DOM"/>
    <property type="match status" value="1"/>
</dbReference>
<dbReference type="GO" id="GO:0005886">
    <property type="term" value="C:plasma membrane"/>
    <property type="evidence" value="ECO:0007669"/>
    <property type="project" value="TreeGrafter"/>
</dbReference>
<dbReference type="Gene3D" id="1.10.510.10">
    <property type="entry name" value="Transferase(Phosphotransferase) domain 1"/>
    <property type="match status" value="1"/>
</dbReference>